<protein>
    <recommendedName>
        <fullName evidence="2">SWIRM domain-containing protein</fullName>
    </recommendedName>
</protein>
<dbReference type="GO" id="GO:0003682">
    <property type="term" value="F:chromatin binding"/>
    <property type="evidence" value="ECO:0007669"/>
    <property type="project" value="TreeGrafter"/>
</dbReference>
<reference evidence="3 4" key="1">
    <citation type="submission" date="2018-07" db="EMBL/GenBank/DDBJ databases">
        <title>Draft Genome Assemblies for Five Robust Yarrowia lipolytica Strains Exhibiting High Lipid Production and Pentose Sugar Utilization and Sugar Alcohol Secretion from Undetoxified Lignocellulosic Biomass Hydrolysates.</title>
        <authorList>
            <consortium name="DOE Joint Genome Institute"/>
            <person name="Walker C."/>
            <person name="Ryu S."/>
            <person name="Na H."/>
            <person name="Zane M."/>
            <person name="LaButti K."/>
            <person name="Lipzen A."/>
            <person name="Haridas S."/>
            <person name="Barry K."/>
            <person name="Grigoriev I.V."/>
            <person name="Quarterman J."/>
            <person name="Slininger P."/>
            <person name="Dien B."/>
            <person name="Trinh C.T."/>
        </authorList>
    </citation>
    <scope>NUCLEOTIDE SEQUENCE [LARGE SCALE GENOMIC DNA]</scope>
    <source>
        <strain evidence="3 4">YB392</strain>
    </source>
</reference>
<feature type="region of interest" description="Disordered" evidence="1">
    <location>
        <begin position="73"/>
        <end position="102"/>
    </location>
</feature>
<dbReference type="PANTHER" id="PTHR12374">
    <property type="entry name" value="TRANSCRIPTIONAL ADAPTOR 2 ADA2 -RELATED"/>
    <property type="match status" value="1"/>
</dbReference>
<feature type="region of interest" description="Disordered" evidence="1">
    <location>
        <begin position="1"/>
        <end position="46"/>
    </location>
</feature>
<dbReference type="Proteomes" id="UP000256601">
    <property type="component" value="Unassembled WGS sequence"/>
</dbReference>
<dbReference type="PANTHER" id="PTHR12374:SF21">
    <property type="entry name" value="SWIRM DOMAIN-CONTAINING PROTEIN FUN19-RELATED"/>
    <property type="match status" value="1"/>
</dbReference>
<organism evidence="3 4">
    <name type="scientific">Yarrowia lipolytica</name>
    <name type="common">Candida lipolytica</name>
    <dbReference type="NCBI Taxonomy" id="4952"/>
    <lineage>
        <taxon>Eukaryota</taxon>
        <taxon>Fungi</taxon>
        <taxon>Dikarya</taxon>
        <taxon>Ascomycota</taxon>
        <taxon>Saccharomycotina</taxon>
        <taxon>Dipodascomycetes</taxon>
        <taxon>Dipodascales</taxon>
        <taxon>Dipodascales incertae sedis</taxon>
        <taxon>Yarrowia</taxon>
    </lineage>
</organism>
<dbReference type="GO" id="GO:0070210">
    <property type="term" value="C:Rpd3L-Expanded complex"/>
    <property type="evidence" value="ECO:0007669"/>
    <property type="project" value="TreeGrafter"/>
</dbReference>
<feature type="compositionally biased region" description="Basic and acidic residues" evidence="1">
    <location>
        <begin position="87"/>
        <end position="102"/>
    </location>
</feature>
<feature type="compositionally biased region" description="Polar residues" evidence="1">
    <location>
        <begin position="36"/>
        <end position="46"/>
    </location>
</feature>
<evidence type="ECO:0000256" key="1">
    <source>
        <dbReference type="SAM" id="MobiDB-lite"/>
    </source>
</evidence>
<feature type="compositionally biased region" description="Low complexity" evidence="1">
    <location>
        <begin position="242"/>
        <end position="279"/>
    </location>
</feature>
<evidence type="ECO:0000313" key="4">
    <source>
        <dbReference type="Proteomes" id="UP000256601"/>
    </source>
</evidence>
<dbReference type="FunFam" id="1.10.10.10:FF:000087">
    <property type="entry name" value="Transcriptional adapter 2"/>
    <property type="match status" value="1"/>
</dbReference>
<dbReference type="InterPro" id="IPR009057">
    <property type="entry name" value="Homeodomain-like_sf"/>
</dbReference>
<accession>A0A371BX96</accession>
<feature type="domain" description="SWIRM" evidence="2">
    <location>
        <begin position="306"/>
        <end position="403"/>
    </location>
</feature>
<dbReference type="EMBL" id="KZ859171">
    <property type="protein sequence ID" value="RDW22695.1"/>
    <property type="molecule type" value="Genomic_DNA"/>
</dbReference>
<feature type="compositionally biased region" description="Low complexity" evidence="1">
    <location>
        <begin position="203"/>
        <end position="226"/>
    </location>
</feature>
<sequence>MSTTMMRLTEDSVLLSPPQSPYSREVQLAEKPTSCPRDTNSTNNSDALANALAVTLNSPVLSQNALSSIRDSAEWSERVFATPPPSSEKRAGEDSQLRDVKRPKLMREPSLQQVPRTVPTSAPITLSGNAVTFSSSIFTTIAKDPAGFRRREDAFLDFYQRAPSSSLRSYNNATSAAAALLKKRAATTAAASSRASGRRSDDGGYSSTGSVTRSMTSRAATSSTTRPQRVLPQRVREVANGSSYKARSSSPAPASSPRATPSPKKRVVAPPSSSPAVPSRVHDTDYADLPDYCPSTDSLPTSGRPLKAEWKGAPMDLSDDPMLDKLHPAEVYLASCLRLSCDTYLDSKRRLFAEKVHRLKFGLPFRRTDSQKACRIDVNKASRLFSAYEKVGWLDDELFKKFL</sequence>
<feature type="region of interest" description="Disordered" evidence="1">
    <location>
        <begin position="189"/>
        <end position="283"/>
    </location>
</feature>
<name>A0A371BX96_YARLL</name>
<dbReference type="VEuPathDB" id="FungiDB:YALI1_D14986g"/>
<dbReference type="PROSITE" id="PS50934">
    <property type="entry name" value="SWIRM"/>
    <property type="match status" value="1"/>
</dbReference>
<evidence type="ECO:0000313" key="3">
    <source>
        <dbReference type="EMBL" id="RDW22695.1"/>
    </source>
</evidence>
<dbReference type="AlphaFoldDB" id="A0A371BX96"/>
<dbReference type="InterPro" id="IPR007526">
    <property type="entry name" value="SWIRM"/>
</dbReference>
<dbReference type="GO" id="GO:0006357">
    <property type="term" value="P:regulation of transcription by RNA polymerase II"/>
    <property type="evidence" value="ECO:0007669"/>
    <property type="project" value="TreeGrafter"/>
</dbReference>
<dbReference type="GO" id="GO:0006338">
    <property type="term" value="P:chromatin remodeling"/>
    <property type="evidence" value="ECO:0007669"/>
    <property type="project" value="TreeGrafter"/>
</dbReference>
<dbReference type="SUPFAM" id="SSF46689">
    <property type="entry name" value="Homeodomain-like"/>
    <property type="match status" value="1"/>
</dbReference>
<dbReference type="GO" id="GO:0003713">
    <property type="term" value="F:transcription coactivator activity"/>
    <property type="evidence" value="ECO:0007669"/>
    <property type="project" value="TreeGrafter"/>
</dbReference>
<proteinExistence type="predicted"/>
<dbReference type="VEuPathDB" id="FungiDB:YALI0_D12078g"/>
<evidence type="ECO:0000259" key="2">
    <source>
        <dbReference type="PROSITE" id="PS50934"/>
    </source>
</evidence>
<dbReference type="InterPro" id="IPR036388">
    <property type="entry name" value="WH-like_DNA-bd_sf"/>
</dbReference>
<dbReference type="Pfam" id="PF04433">
    <property type="entry name" value="SWIRM"/>
    <property type="match status" value="1"/>
</dbReference>
<gene>
    <name evidence="3" type="ORF">B0I71DRAFT_137172</name>
</gene>
<dbReference type="Gene3D" id="1.10.10.10">
    <property type="entry name" value="Winged helix-like DNA-binding domain superfamily/Winged helix DNA-binding domain"/>
    <property type="match status" value="1"/>
</dbReference>